<keyword evidence="6 12" id="KW-0812">Transmembrane</keyword>
<comment type="subcellular location">
    <subcellularLocation>
        <location evidence="1">Cell membrane</location>
        <topology evidence="1">Multi-pass membrane protein</topology>
    </subcellularLocation>
</comment>
<keyword evidence="9 12" id="KW-0472">Membrane</keyword>
<feature type="transmembrane region" description="Helical" evidence="12">
    <location>
        <begin position="6"/>
        <end position="27"/>
    </location>
</feature>
<dbReference type="HAMAP" id="MF_01006">
    <property type="entry name" value="Undec_diphosphatase"/>
    <property type="match status" value="1"/>
</dbReference>
<evidence type="ECO:0000256" key="12">
    <source>
        <dbReference type="SAM" id="Phobius"/>
    </source>
</evidence>
<evidence type="ECO:0000256" key="4">
    <source>
        <dbReference type="ARBA" id="ARBA00021581"/>
    </source>
</evidence>
<dbReference type="EC" id="3.6.1.27" evidence="3"/>
<dbReference type="GO" id="GO:0005886">
    <property type="term" value="C:plasma membrane"/>
    <property type="evidence" value="ECO:0007669"/>
    <property type="project" value="UniProtKB-SubCell"/>
</dbReference>
<protein>
    <recommendedName>
        <fullName evidence="4">Undecaprenyl-diphosphatase</fullName>
        <ecNumber evidence="3">3.6.1.27</ecNumber>
    </recommendedName>
    <alternativeName>
        <fullName evidence="10">Undecaprenyl pyrophosphate phosphatase</fullName>
    </alternativeName>
</protein>
<dbReference type="PANTHER" id="PTHR30622">
    <property type="entry name" value="UNDECAPRENYL-DIPHOSPHATASE"/>
    <property type="match status" value="1"/>
</dbReference>
<feature type="transmembrane region" description="Helical" evidence="12">
    <location>
        <begin position="125"/>
        <end position="145"/>
    </location>
</feature>
<feature type="transmembrane region" description="Helical" evidence="12">
    <location>
        <begin position="100"/>
        <end position="118"/>
    </location>
</feature>
<evidence type="ECO:0000256" key="8">
    <source>
        <dbReference type="ARBA" id="ARBA00022989"/>
    </source>
</evidence>
<feature type="transmembrane region" description="Helical" evidence="12">
    <location>
        <begin position="165"/>
        <end position="190"/>
    </location>
</feature>
<evidence type="ECO:0000256" key="11">
    <source>
        <dbReference type="ARBA" id="ARBA00047594"/>
    </source>
</evidence>
<sequence length="283" mass="31417">QRANGLFLILGAVLALDFFQITILAFIQGLTEFLPISSSAHLILPSELFGWPDQGLTFDVAVHFGTLIAVISYFWIDIKGLSLAWIKNISGKPGNKDSQLAWLLILSSIPAGIAGFLLNEFIETSARSILVIASTSVVFAIFLYWSDYRSLKNRELTELSWQHALVIGFAQILAIVPGTSRSGVTITAALLCQFNRKAAARFSFLMAVPIIFVGGLMRSLELLSGEDQTLQLPILMYSTVLSMFVAFACIHYFLRLIEKIGFTPFVIYRIVLGMLLFMLYLFS</sequence>
<dbReference type="NCBIfam" id="NF001393">
    <property type="entry name" value="PRK00281.2-4"/>
    <property type="match status" value="1"/>
</dbReference>
<keyword evidence="5" id="KW-1003">Cell membrane</keyword>
<comment type="similarity">
    <text evidence="2">Belongs to the UppP family.</text>
</comment>
<name>A0A382P6M3_9ZZZZ</name>
<gene>
    <name evidence="13" type="ORF">METZ01_LOCUS321109</name>
</gene>
<evidence type="ECO:0000256" key="9">
    <source>
        <dbReference type="ARBA" id="ARBA00023136"/>
    </source>
</evidence>
<dbReference type="AlphaFoldDB" id="A0A382P6M3"/>
<evidence type="ECO:0000256" key="6">
    <source>
        <dbReference type="ARBA" id="ARBA00022692"/>
    </source>
</evidence>
<accession>A0A382P6M3</accession>
<reference evidence="13" key="1">
    <citation type="submission" date="2018-05" db="EMBL/GenBank/DDBJ databases">
        <authorList>
            <person name="Lanie J.A."/>
            <person name="Ng W.-L."/>
            <person name="Kazmierczak K.M."/>
            <person name="Andrzejewski T.M."/>
            <person name="Davidsen T.M."/>
            <person name="Wayne K.J."/>
            <person name="Tettelin H."/>
            <person name="Glass J.I."/>
            <person name="Rusch D."/>
            <person name="Podicherti R."/>
            <person name="Tsui H.-C.T."/>
            <person name="Winkler M.E."/>
        </authorList>
    </citation>
    <scope>NUCLEOTIDE SEQUENCE</scope>
</reference>
<proteinExistence type="inferred from homology"/>
<dbReference type="GO" id="GO:0050380">
    <property type="term" value="F:undecaprenyl-diphosphatase activity"/>
    <property type="evidence" value="ECO:0007669"/>
    <property type="project" value="UniProtKB-EC"/>
</dbReference>
<feature type="transmembrane region" description="Helical" evidence="12">
    <location>
        <begin position="232"/>
        <end position="254"/>
    </location>
</feature>
<dbReference type="Pfam" id="PF02673">
    <property type="entry name" value="BacA"/>
    <property type="match status" value="1"/>
</dbReference>
<feature type="transmembrane region" description="Helical" evidence="12">
    <location>
        <begin position="202"/>
        <end position="220"/>
    </location>
</feature>
<dbReference type="EMBL" id="UINC01104814">
    <property type="protein sequence ID" value="SVC68255.1"/>
    <property type="molecule type" value="Genomic_DNA"/>
</dbReference>
<keyword evidence="7" id="KW-0378">Hydrolase</keyword>
<evidence type="ECO:0000313" key="13">
    <source>
        <dbReference type="EMBL" id="SVC68255.1"/>
    </source>
</evidence>
<feature type="non-terminal residue" evidence="13">
    <location>
        <position position="1"/>
    </location>
</feature>
<dbReference type="InterPro" id="IPR003824">
    <property type="entry name" value="UppP"/>
</dbReference>
<evidence type="ECO:0000256" key="1">
    <source>
        <dbReference type="ARBA" id="ARBA00004651"/>
    </source>
</evidence>
<evidence type="ECO:0000256" key="7">
    <source>
        <dbReference type="ARBA" id="ARBA00022801"/>
    </source>
</evidence>
<comment type="catalytic activity">
    <reaction evidence="11">
        <text>di-trans,octa-cis-undecaprenyl diphosphate + H2O = di-trans,octa-cis-undecaprenyl phosphate + phosphate + H(+)</text>
        <dbReference type="Rhea" id="RHEA:28094"/>
        <dbReference type="ChEBI" id="CHEBI:15377"/>
        <dbReference type="ChEBI" id="CHEBI:15378"/>
        <dbReference type="ChEBI" id="CHEBI:43474"/>
        <dbReference type="ChEBI" id="CHEBI:58405"/>
        <dbReference type="ChEBI" id="CHEBI:60392"/>
        <dbReference type="EC" id="3.6.1.27"/>
    </reaction>
</comment>
<evidence type="ECO:0000256" key="5">
    <source>
        <dbReference type="ARBA" id="ARBA00022475"/>
    </source>
</evidence>
<dbReference type="NCBIfam" id="TIGR00753">
    <property type="entry name" value="undec_PP_bacA"/>
    <property type="match status" value="1"/>
</dbReference>
<dbReference type="PANTHER" id="PTHR30622:SF4">
    <property type="entry name" value="UNDECAPRENYL-DIPHOSPHATASE"/>
    <property type="match status" value="1"/>
</dbReference>
<evidence type="ECO:0000256" key="3">
    <source>
        <dbReference type="ARBA" id="ARBA00012374"/>
    </source>
</evidence>
<keyword evidence="8 12" id="KW-1133">Transmembrane helix</keyword>
<organism evidence="13">
    <name type="scientific">marine metagenome</name>
    <dbReference type="NCBI Taxonomy" id="408172"/>
    <lineage>
        <taxon>unclassified sequences</taxon>
        <taxon>metagenomes</taxon>
        <taxon>ecological metagenomes</taxon>
    </lineage>
</organism>
<evidence type="ECO:0000256" key="2">
    <source>
        <dbReference type="ARBA" id="ARBA00010621"/>
    </source>
</evidence>
<feature type="transmembrane region" description="Helical" evidence="12">
    <location>
        <begin position="266"/>
        <end position="282"/>
    </location>
</feature>
<evidence type="ECO:0000256" key="10">
    <source>
        <dbReference type="ARBA" id="ARBA00032707"/>
    </source>
</evidence>